<feature type="domain" description="CCHC-type" evidence="3">
    <location>
        <begin position="33"/>
        <end position="47"/>
    </location>
</feature>
<dbReference type="SUPFAM" id="SSF57756">
    <property type="entry name" value="Retrovirus zinc finger-like domains"/>
    <property type="match status" value="1"/>
</dbReference>
<keyword evidence="5" id="KW-1185">Reference proteome</keyword>
<dbReference type="Proteomes" id="UP000193411">
    <property type="component" value="Unassembled WGS sequence"/>
</dbReference>
<feature type="compositionally biased region" description="Basic and acidic residues" evidence="2">
    <location>
        <begin position="13"/>
        <end position="29"/>
    </location>
</feature>
<evidence type="ECO:0000256" key="1">
    <source>
        <dbReference type="PROSITE-ProRule" id="PRU00047"/>
    </source>
</evidence>
<dbReference type="InterPro" id="IPR001878">
    <property type="entry name" value="Znf_CCHC"/>
</dbReference>
<comment type="caution">
    <text evidence="4">The sequence shown here is derived from an EMBL/GenBank/DDBJ whole genome shotgun (WGS) entry which is preliminary data.</text>
</comment>
<feature type="region of interest" description="Disordered" evidence="2">
    <location>
        <begin position="1"/>
        <end position="29"/>
    </location>
</feature>
<dbReference type="InterPro" id="IPR036875">
    <property type="entry name" value="Znf_CCHC_sf"/>
</dbReference>
<dbReference type="AlphaFoldDB" id="A0A1Y2HMA3"/>
<dbReference type="Gene3D" id="4.10.60.10">
    <property type="entry name" value="Zinc finger, CCHC-type"/>
    <property type="match status" value="1"/>
</dbReference>
<proteinExistence type="predicted"/>
<evidence type="ECO:0000313" key="5">
    <source>
        <dbReference type="Proteomes" id="UP000193411"/>
    </source>
</evidence>
<accession>A0A1Y2HMA3</accession>
<keyword evidence="1" id="KW-0863">Zinc-finger</keyword>
<dbReference type="EMBL" id="MCFL01000021">
    <property type="protein sequence ID" value="ORZ35706.1"/>
    <property type="molecule type" value="Genomic_DNA"/>
</dbReference>
<protein>
    <recommendedName>
        <fullName evidence="3">CCHC-type domain-containing protein</fullName>
    </recommendedName>
</protein>
<evidence type="ECO:0000259" key="3">
    <source>
        <dbReference type="PROSITE" id="PS50158"/>
    </source>
</evidence>
<dbReference type="OrthoDB" id="9386882at2759"/>
<evidence type="ECO:0000256" key="2">
    <source>
        <dbReference type="SAM" id="MobiDB-lite"/>
    </source>
</evidence>
<reference evidence="4 5" key="1">
    <citation type="submission" date="2016-07" db="EMBL/GenBank/DDBJ databases">
        <title>Pervasive Adenine N6-methylation of Active Genes in Fungi.</title>
        <authorList>
            <consortium name="DOE Joint Genome Institute"/>
            <person name="Mondo S.J."/>
            <person name="Dannebaum R.O."/>
            <person name="Kuo R.C."/>
            <person name="Labutti K."/>
            <person name="Haridas S."/>
            <person name="Kuo A."/>
            <person name="Salamov A."/>
            <person name="Ahrendt S.R."/>
            <person name="Lipzen A."/>
            <person name="Sullivan W."/>
            <person name="Andreopoulos W.B."/>
            <person name="Clum A."/>
            <person name="Lindquist E."/>
            <person name="Daum C."/>
            <person name="Ramamoorthy G.K."/>
            <person name="Gryganskyi A."/>
            <person name="Culley D."/>
            <person name="Magnuson J.K."/>
            <person name="James T.Y."/>
            <person name="O'Malley M.A."/>
            <person name="Stajich J.E."/>
            <person name="Spatafora J.W."/>
            <person name="Visel A."/>
            <person name="Grigoriev I.V."/>
        </authorList>
    </citation>
    <scope>NUCLEOTIDE SEQUENCE [LARGE SCALE GENOMIC DNA]</scope>
    <source>
        <strain evidence="4 5">PL171</strain>
    </source>
</reference>
<keyword evidence="1" id="KW-0479">Metal-binding</keyword>
<dbReference type="GO" id="GO:0003676">
    <property type="term" value="F:nucleic acid binding"/>
    <property type="evidence" value="ECO:0007669"/>
    <property type="project" value="InterPro"/>
</dbReference>
<dbReference type="GO" id="GO:0008270">
    <property type="term" value="F:zinc ion binding"/>
    <property type="evidence" value="ECO:0007669"/>
    <property type="project" value="UniProtKB-KW"/>
</dbReference>
<dbReference type="Pfam" id="PF00098">
    <property type="entry name" value="zf-CCHC"/>
    <property type="match status" value="1"/>
</dbReference>
<dbReference type="SMART" id="SM00343">
    <property type="entry name" value="ZnF_C2HC"/>
    <property type="match status" value="1"/>
</dbReference>
<organism evidence="4 5">
    <name type="scientific">Catenaria anguillulae PL171</name>
    <dbReference type="NCBI Taxonomy" id="765915"/>
    <lineage>
        <taxon>Eukaryota</taxon>
        <taxon>Fungi</taxon>
        <taxon>Fungi incertae sedis</taxon>
        <taxon>Blastocladiomycota</taxon>
        <taxon>Blastocladiomycetes</taxon>
        <taxon>Blastocladiales</taxon>
        <taxon>Catenariaceae</taxon>
        <taxon>Catenaria</taxon>
    </lineage>
</organism>
<gene>
    <name evidence="4" type="ORF">BCR44DRAFT_37769</name>
</gene>
<keyword evidence="1" id="KW-0862">Zinc</keyword>
<sequence length="62" mass="6934">MGSEIAAAAPFRVEPRPRVSPQERARSKNDDLCFACGRPGHWKTECPVRRRGPPGNGYRQGR</sequence>
<name>A0A1Y2HMA3_9FUNG</name>
<evidence type="ECO:0000313" key="4">
    <source>
        <dbReference type="EMBL" id="ORZ35706.1"/>
    </source>
</evidence>
<dbReference type="PROSITE" id="PS50158">
    <property type="entry name" value="ZF_CCHC"/>
    <property type="match status" value="1"/>
</dbReference>